<reference evidence="5 6" key="1">
    <citation type="submission" date="2019-08" db="EMBL/GenBank/DDBJ databases">
        <authorList>
            <person name="Liang Q."/>
        </authorList>
    </citation>
    <scope>NUCLEOTIDE SEQUENCE [LARGE SCALE GENOMIC DNA]</scope>
    <source>
        <strain evidence="5 6">V1718</strain>
    </source>
</reference>
<name>A0A5B8XW65_9DELT</name>
<evidence type="ECO:0000313" key="6">
    <source>
        <dbReference type="Proteomes" id="UP000321595"/>
    </source>
</evidence>
<dbReference type="InterPro" id="IPR018389">
    <property type="entry name" value="DctP_fam"/>
</dbReference>
<feature type="signal peptide" evidence="4">
    <location>
        <begin position="1"/>
        <end position="21"/>
    </location>
</feature>
<comment type="similarity">
    <text evidence="1">Belongs to the bacterial solute-binding protein 7 family.</text>
</comment>
<dbReference type="Proteomes" id="UP000321595">
    <property type="component" value="Chromosome"/>
</dbReference>
<evidence type="ECO:0000313" key="5">
    <source>
        <dbReference type="EMBL" id="QED29664.1"/>
    </source>
</evidence>
<evidence type="ECO:0000256" key="1">
    <source>
        <dbReference type="ARBA" id="ARBA00009023"/>
    </source>
</evidence>
<feature type="chain" id="PRO_5022959139" description="ABC transporter substrate-binding protein" evidence="4">
    <location>
        <begin position="22"/>
        <end position="333"/>
    </location>
</feature>
<dbReference type="AlphaFoldDB" id="A0A5B8XW65"/>
<dbReference type="CDD" id="cd13670">
    <property type="entry name" value="PBP2_TRAP_Tp0957_like"/>
    <property type="match status" value="1"/>
</dbReference>
<dbReference type="KEGG" id="bbae:FRD01_20970"/>
<sequence length="333" mass="37135">MFKRMILLLMVLGFLSADAFAQSKKPKYVIKIGSLAPQGSTWDKSFEKTNREIRRATDGEVAFRIYPGGVMGDEPAMVRKMRTGQLDGAGVTNVGLGEIEPQLLVLQLPLTFRNEAELDYVRDQMSDTLQKLLDDKGFVLLHWGDVGFNYVFSNVEVATPSDFKKTKMWVWDADPISKAVMEGSGVSGVLMGVTEVLSSLQTGIVDAYSNSPYGAVALQWHTRAKYVTNLKLAVVVGGLVVSKKSFEALPENHRKTILEISERNGKELLKDIRKDNQSAMKTIEKAGIKVVAPQNMNEWMSMAQKTKATLTGKVFPKELVDEVERHLNTYRKK</sequence>
<organism evidence="5 6">
    <name type="scientific">Microvenator marinus</name>
    <dbReference type="NCBI Taxonomy" id="2600177"/>
    <lineage>
        <taxon>Bacteria</taxon>
        <taxon>Deltaproteobacteria</taxon>
        <taxon>Bradymonadales</taxon>
        <taxon>Microvenatoraceae</taxon>
        <taxon>Microvenator</taxon>
    </lineage>
</organism>
<evidence type="ECO:0000256" key="4">
    <source>
        <dbReference type="SAM" id="SignalP"/>
    </source>
</evidence>
<dbReference type="EMBL" id="CP042467">
    <property type="protein sequence ID" value="QED29664.1"/>
    <property type="molecule type" value="Genomic_DNA"/>
</dbReference>
<dbReference type="PANTHER" id="PTHR33376:SF7">
    <property type="entry name" value="C4-DICARBOXYLATE-BINDING PROTEIN DCTB"/>
    <property type="match status" value="1"/>
</dbReference>
<proteinExistence type="inferred from homology"/>
<dbReference type="InterPro" id="IPR038404">
    <property type="entry name" value="TRAP_DctP_sf"/>
</dbReference>
<dbReference type="PANTHER" id="PTHR33376">
    <property type="match status" value="1"/>
</dbReference>
<dbReference type="RefSeq" id="WP_146962897.1">
    <property type="nucleotide sequence ID" value="NZ_CP042467.1"/>
</dbReference>
<gene>
    <name evidence="5" type="ORF">FRD01_20970</name>
</gene>
<dbReference type="Pfam" id="PF03480">
    <property type="entry name" value="DctP"/>
    <property type="match status" value="1"/>
</dbReference>
<keyword evidence="2" id="KW-0813">Transport</keyword>
<keyword evidence="6" id="KW-1185">Reference proteome</keyword>
<evidence type="ECO:0008006" key="7">
    <source>
        <dbReference type="Google" id="ProtNLM"/>
    </source>
</evidence>
<evidence type="ECO:0000256" key="2">
    <source>
        <dbReference type="ARBA" id="ARBA00022448"/>
    </source>
</evidence>
<dbReference type="OrthoDB" id="9794826at2"/>
<accession>A0A5B8XW65</accession>
<dbReference type="NCBIfam" id="NF037995">
    <property type="entry name" value="TRAP_S1"/>
    <property type="match status" value="1"/>
</dbReference>
<evidence type="ECO:0000256" key="3">
    <source>
        <dbReference type="ARBA" id="ARBA00022729"/>
    </source>
</evidence>
<keyword evidence="3 4" id="KW-0732">Signal</keyword>
<protein>
    <recommendedName>
        <fullName evidence="7">ABC transporter substrate-binding protein</fullName>
    </recommendedName>
</protein>
<dbReference type="Gene3D" id="3.40.190.170">
    <property type="entry name" value="Bacterial extracellular solute-binding protein, family 7"/>
    <property type="match status" value="1"/>
</dbReference>
<dbReference type="GO" id="GO:0055085">
    <property type="term" value="P:transmembrane transport"/>
    <property type="evidence" value="ECO:0007669"/>
    <property type="project" value="InterPro"/>
</dbReference>